<dbReference type="RefSeq" id="WP_102517792.1">
    <property type="nucleotide sequence ID" value="NZ_MCWT02000002.1"/>
</dbReference>
<feature type="transmembrane region" description="Helical" evidence="2">
    <location>
        <begin position="15"/>
        <end position="37"/>
    </location>
</feature>
<accession>A0A855ILG9</accession>
<dbReference type="Proteomes" id="UP000235554">
    <property type="component" value="Unassembled WGS sequence"/>
</dbReference>
<proteinExistence type="predicted"/>
<evidence type="ECO:0000313" key="4">
    <source>
        <dbReference type="Proteomes" id="UP000235554"/>
    </source>
</evidence>
<protein>
    <submittedName>
        <fullName evidence="3">MFS transporter</fullName>
    </submittedName>
</protein>
<feature type="compositionally biased region" description="Low complexity" evidence="1">
    <location>
        <begin position="98"/>
        <end position="121"/>
    </location>
</feature>
<organism evidence="3 4">
    <name type="scientific">Vibrio lentus</name>
    <dbReference type="NCBI Taxonomy" id="136468"/>
    <lineage>
        <taxon>Bacteria</taxon>
        <taxon>Pseudomonadati</taxon>
        <taxon>Pseudomonadota</taxon>
        <taxon>Gammaproteobacteria</taxon>
        <taxon>Vibrionales</taxon>
        <taxon>Vibrionaceae</taxon>
        <taxon>Vibrio</taxon>
    </lineage>
</organism>
<reference evidence="4" key="1">
    <citation type="submission" date="2016-07" db="EMBL/GenBank/DDBJ databases">
        <title>Nontailed viruses are major unrecognized killers of bacteria in the ocean.</title>
        <authorList>
            <person name="Kauffman K."/>
            <person name="Hussain F."/>
            <person name="Yang J."/>
            <person name="Arevalo P."/>
            <person name="Brown J."/>
            <person name="Cutler M."/>
            <person name="Kelly L."/>
            <person name="Polz M.F."/>
        </authorList>
    </citation>
    <scope>NUCLEOTIDE SEQUENCE [LARGE SCALE GENOMIC DNA]</scope>
    <source>
        <strain evidence="4">10N.261.48.A1</strain>
    </source>
</reference>
<gene>
    <name evidence="3" type="ORF">BCT50_13845</name>
</gene>
<evidence type="ECO:0000313" key="3">
    <source>
        <dbReference type="EMBL" id="PMM54749.1"/>
    </source>
</evidence>
<evidence type="ECO:0000256" key="1">
    <source>
        <dbReference type="SAM" id="MobiDB-lite"/>
    </source>
</evidence>
<sequence>MSLLSVPFVGTGADTALHVVAGVVLVATIAAACYGFWRIHELPINKAHSKEHHQLGLITALTWIGFIWHWVWVLAVIVSFVDMEKAIINLRDTWRAPSNSNSNIDSTSNNNTSTVGNINSTQPVDNKENPAC</sequence>
<evidence type="ECO:0000256" key="2">
    <source>
        <dbReference type="SAM" id="Phobius"/>
    </source>
</evidence>
<dbReference type="AlphaFoldDB" id="A0A855ILG9"/>
<keyword evidence="2" id="KW-1133">Transmembrane helix</keyword>
<comment type="caution">
    <text evidence="3">The sequence shown here is derived from an EMBL/GenBank/DDBJ whole genome shotgun (WGS) entry which is preliminary data.</text>
</comment>
<name>A0A855ILG9_9VIBR</name>
<dbReference type="EMBL" id="MCZJ01000046">
    <property type="protein sequence ID" value="PMM54749.1"/>
    <property type="molecule type" value="Genomic_DNA"/>
</dbReference>
<keyword evidence="2" id="KW-0812">Transmembrane</keyword>
<feature type="transmembrane region" description="Helical" evidence="2">
    <location>
        <begin position="57"/>
        <end position="81"/>
    </location>
</feature>
<keyword evidence="2" id="KW-0472">Membrane</keyword>
<feature type="region of interest" description="Disordered" evidence="1">
    <location>
        <begin position="97"/>
        <end position="132"/>
    </location>
</feature>